<comment type="caution">
    <text evidence="3">The sequence shown here is derived from an EMBL/GenBank/DDBJ whole genome shotgun (WGS) entry which is preliminary data.</text>
</comment>
<organism evidence="3 4">
    <name type="scientific">Tremella mesenterica</name>
    <name type="common">Jelly fungus</name>
    <dbReference type="NCBI Taxonomy" id="5217"/>
    <lineage>
        <taxon>Eukaryota</taxon>
        <taxon>Fungi</taxon>
        <taxon>Dikarya</taxon>
        <taxon>Basidiomycota</taxon>
        <taxon>Agaricomycotina</taxon>
        <taxon>Tremellomycetes</taxon>
        <taxon>Tremellales</taxon>
        <taxon>Tremellaceae</taxon>
        <taxon>Tremella</taxon>
    </lineage>
</organism>
<feature type="region of interest" description="Disordered" evidence="1">
    <location>
        <begin position="1"/>
        <end position="26"/>
    </location>
</feature>
<dbReference type="AlphaFoldDB" id="A0A4Q1BH48"/>
<keyword evidence="4" id="KW-1185">Reference proteome</keyword>
<gene>
    <name evidence="3" type="ORF">M231_05820</name>
</gene>
<feature type="domain" description="SUZ" evidence="2">
    <location>
        <begin position="253"/>
        <end position="329"/>
    </location>
</feature>
<dbReference type="InParanoid" id="A0A4Q1BH48"/>
<protein>
    <recommendedName>
        <fullName evidence="2">SUZ domain-containing protein</fullName>
    </recommendedName>
</protein>
<evidence type="ECO:0000256" key="1">
    <source>
        <dbReference type="SAM" id="MobiDB-lite"/>
    </source>
</evidence>
<dbReference type="Gene3D" id="3.30.1370.50">
    <property type="entry name" value="R3H-like domain"/>
    <property type="match status" value="1"/>
</dbReference>
<feature type="compositionally biased region" description="Polar residues" evidence="1">
    <location>
        <begin position="747"/>
        <end position="783"/>
    </location>
</feature>
<dbReference type="VEuPathDB" id="FungiDB:TREMEDRAFT_73438"/>
<dbReference type="InterPro" id="IPR036867">
    <property type="entry name" value="R3H_dom_sf"/>
</dbReference>
<dbReference type="InterPro" id="IPR024771">
    <property type="entry name" value="SUZ"/>
</dbReference>
<feature type="compositionally biased region" description="Low complexity" evidence="1">
    <location>
        <begin position="579"/>
        <end position="592"/>
    </location>
</feature>
<dbReference type="PROSITE" id="PS51673">
    <property type="entry name" value="SUZ"/>
    <property type="match status" value="1"/>
</dbReference>
<reference evidence="3 4" key="1">
    <citation type="submission" date="2016-06" db="EMBL/GenBank/DDBJ databases">
        <title>Evolution of pathogenesis and genome organization in the Tremellales.</title>
        <authorList>
            <person name="Cuomo C."/>
            <person name="Litvintseva A."/>
            <person name="Heitman J."/>
            <person name="Chen Y."/>
            <person name="Sun S."/>
            <person name="Springer D."/>
            <person name="Dromer F."/>
            <person name="Young S."/>
            <person name="Zeng Q."/>
            <person name="Chapman S."/>
            <person name="Gujja S."/>
            <person name="Saif S."/>
            <person name="Birren B."/>
        </authorList>
    </citation>
    <scope>NUCLEOTIDE SEQUENCE [LARGE SCALE GENOMIC DNA]</scope>
    <source>
        <strain evidence="3 4">ATCC 28783</strain>
    </source>
</reference>
<accession>A0A4Q1BH48</accession>
<evidence type="ECO:0000259" key="2">
    <source>
        <dbReference type="PROSITE" id="PS51673"/>
    </source>
</evidence>
<feature type="compositionally biased region" description="Low complexity" evidence="1">
    <location>
        <begin position="291"/>
        <end position="304"/>
    </location>
</feature>
<dbReference type="STRING" id="5217.A0A4Q1BH48"/>
<feature type="compositionally biased region" description="Pro residues" evidence="1">
    <location>
        <begin position="675"/>
        <end position="685"/>
    </location>
</feature>
<feature type="region of interest" description="Disordered" evidence="1">
    <location>
        <begin position="555"/>
        <end position="687"/>
    </location>
</feature>
<sequence>MPIPAPPPLPPPPPSSSPVPHTPKAKAIKLDIPIEGLSLPEKISIGARVGHMENVKLDTLSNEEVTRDDDVDIDNEGDMDGRLTPMPDSSSNRSSLTNLTTPSQRSSSPSPPTSLSSDPVAPDSTAASDRAQVLDNLAPAEVGLCALRDEIQLRNALLSKDRLFLLVIAREVESFLALLKTSGASAAAVQMIPGGAGGSLAATLGPSFQLGSTPGSKFQRMLVYKTAEWYGLKACPGAEEKMVVGVQGNLSEKAHSLRLAEMVPKPPSPTQKFKIMQRANDNVNDGHRGSSTEFSAESSAQAQAMKKKTLEERELAYALARQRIYGSGSDPSKTGISNANGGGNEINGSVKQGMDDEFDPVPRHLYAGEPSSPYNASGEPVYASIFHPVKSESQPVPQRQAPQQAYAGYMYHPNQHPTQFVYCPPRTIGPQGYPDESGYPTPQMAPMGPIPYGPSAQYSEGSSTYIGPSTQPQYAPSDWPTQPPSQYHNHAPPHPMIPEHMAMPPPGWVYLGPQPPNAVGIPPRMPMIPQGMPAYPQPFPYPPSQSYNSRTLPVARPSMTNGGGLAQPVPHRPGIFPHSSSASSISSVSYQSYPDGSRPHSRGSTTSTRSATSSIRFGQRYPMNGLRQGGKPGINGMTSLVHSDRRSTRGHSPSSITTASSSRSSRRTNSIQLAPPAPGQFPLPQRPDWAANNVPYYPSPLPLQVPQIPNGASSQTDFPPLSGPLGRNGTNAEPMQVERAKIRAGQNAWNGNSGRPTQSSSPLSSPKIQTATLSRPRTPAPSTIIQTTPVVSVMSHPSQAAQLTSSTSHLTAVVPPQVIISSEDPDFPRRIPSARPAAVLFDPSAPPQPRPTPAVAPVVAGETEIEAKLREVSISANVVIGPPKVHMAAAVSSAPTGPSYARVVRRE</sequence>
<feature type="compositionally biased region" description="Pro residues" evidence="1">
    <location>
        <begin position="1"/>
        <end position="21"/>
    </location>
</feature>
<feature type="region of interest" description="Disordered" evidence="1">
    <location>
        <begin position="45"/>
        <end position="127"/>
    </location>
</feature>
<dbReference type="GO" id="GO:0003676">
    <property type="term" value="F:nucleic acid binding"/>
    <property type="evidence" value="ECO:0007669"/>
    <property type="project" value="InterPro"/>
</dbReference>
<dbReference type="EMBL" id="SDIL01000083">
    <property type="protein sequence ID" value="RXK36918.1"/>
    <property type="molecule type" value="Genomic_DNA"/>
</dbReference>
<feature type="region of interest" description="Disordered" evidence="1">
    <location>
        <begin position="705"/>
        <end position="731"/>
    </location>
</feature>
<feature type="compositionally biased region" description="Low complexity" evidence="1">
    <location>
        <begin position="89"/>
        <end position="119"/>
    </location>
</feature>
<feature type="region of interest" description="Disordered" evidence="1">
    <location>
        <begin position="744"/>
        <end position="783"/>
    </location>
</feature>
<evidence type="ECO:0000313" key="3">
    <source>
        <dbReference type="EMBL" id="RXK36918.1"/>
    </source>
</evidence>
<dbReference type="OrthoDB" id="278430at2759"/>
<name>A0A4Q1BH48_TREME</name>
<feature type="region of interest" description="Disordered" evidence="1">
    <location>
        <begin position="286"/>
        <end position="307"/>
    </location>
</feature>
<feature type="compositionally biased region" description="Acidic residues" evidence="1">
    <location>
        <begin position="66"/>
        <end position="78"/>
    </location>
</feature>
<evidence type="ECO:0000313" key="4">
    <source>
        <dbReference type="Proteomes" id="UP000289152"/>
    </source>
</evidence>
<feature type="compositionally biased region" description="Low complexity" evidence="1">
    <location>
        <begin position="602"/>
        <end position="616"/>
    </location>
</feature>
<proteinExistence type="predicted"/>
<feature type="compositionally biased region" description="Low complexity" evidence="1">
    <location>
        <begin position="652"/>
        <end position="670"/>
    </location>
</feature>
<dbReference type="Proteomes" id="UP000289152">
    <property type="component" value="Unassembled WGS sequence"/>
</dbReference>
<dbReference type="Pfam" id="PF12752">
    <property type="entry name" value="SUZ"/>
    <property type="match status" value="1"/>
</dbReference>